<dbReference type="EMBL" id="ANOG01000665">
    <property type="protein sequence ID" value="EMI18445.1"/>
    <property type="molecule type" value="Genomic_DNA"/>
</dbReference>
<proteinExistence type="predicted"/>
<dbReference type="PATRIC" id="fig|1265738.3.peg.4654"/>
<evidence type="ECO:0000313" key="3">
    <source>
        <dbReference type="Proteomes" id="UP000011991"/>
    </source>
</evidence>
<organism evidence="2 3">
    <name type="scientific">Rhodopirellula maiorica SM1</name>
    <dbReference type="NCBI Taxonomy" id="1265738"/>
    <lineage>
        <taxon>Bacteria</taxon>
        <taxon>Pseudomonadati</taxon>
        <taxon>Planctomycetota</taxon>
        <taxon>Planctomycetia</taxon>
        <taxon>Pirellulales</taxon>
        <taxon>Pirellulaceae</taxon>
        <taxon>Novipirellula</taxon>
    </lineage>
</organism>
<reference evidence="2 3" key="1">
    <citation type="journal article" date="2013" name="Mar. Genomics">
        <title>Expression of sulfatases in Rhodopirellula baltica and the diversity of sulfatases in the genus Rhodopirellula.</title>
        <authorList>
            <person name="Wegner C.E."/>
            <person name="Richter-Heitmann T."/>
            <person name="Klindworth A."/>
            <person name="Klockow C."/>
            <person name="Richter M."/>
            <person name="Achstetter T."/>
            <person name="Glockner F.O."/>
            <person name="Harder J."/>
        </authorList>
    </citation>
    <scope>NUCLEOTIDE SEQUENCE [LARGE SCALE GENOMIC DNA]</scope>
    <source>
        <strain evidence="2 3">SM1</strain>
    </source>
</reference>
<keyword evidence="1" id="KW-0812">Transmembrane</keyword>
<accession>M5RGI8</accession>
<evidence type="ECO:0000313" key="2">
    <source>
        <dbReference type="EMBL" id="EMI18445.1"/>
    </source>
</evidence>
<dbReference type="Proteomes" id="UP000011991">
    <property type="component" value="Unassembled WGS sequence"/>
</dbReference>
<sequence length="46" mass="4985">MSTPVAAWLLTTATILIWSSIALTVYSGYDYTMAAARVMRGEQDAS</sequence>
<gene>
    <name evidence="2" type="ORF">RMSM_04632</name>
</gene>
<dbReference type="RefSeq" id="WP_008701078.1">
    <property type="nucleotide sequence ID" value="NZ_ANOG01000665.1"/>
</dbReference>
<comment type="caution">
    <text evidence="2">The sequence shown here is derived from an EMBL/GenBank/DDBJ whole genome shotgun (WGS) entry which is preliminary data.</text>
</comment>
<name>M5RGI8_9BACT</name>
<protein>
    <submittedName>
        <fullName evidence="2">Membrane or secreted protein</fullName>
    </submittedName>
</protein>
<feature type="transmembrane region" description="Helical" evidence="1">
    <location>
        <begin position="6"/>
        <end position="29"/>
    </location>
</feature>
<dbReference type="AlphaFoldDB" id="M5RGI8"/>
<keyword evidence="1" id="KW-1133">Transmembrane helix</keyword>
<evidence type="ECO:0000256" key="1">
    <source>
        <dbReference type="SAM" id="Phobius"/>
    </source>
</evidence>
<keyword evidence="3" id="KW-1185">Reference proteome</keyword>
<keyword evidence="1" id="KW-0472">Membrane</keyword>